<keyword evidence="4" id="KW-0407">Ion channel</keyword>
<organism evidence="4 5">
    <name type="scientific">Pseudoalteromonas carrageenovora IAM 12662</name>
    <dbReference type="NCBI Taxonomy" id="1314868"/>
    <lineage>
        <taxon>Bacteria</taxon>
        <taxon>Pseudomonadati</taxon>
        <taxon>Pseudomonadota</taxon>
        <taxon>Gammaproteobacteria</taxon>
        <taxon>Alteromonadales</taxon>
        <taxon>Pseudoalteromonadaceae</taxon>
        <taxon>Pseudoalteromonas</taxon>
    </lineage>
</organism>
<dbReference type="OrthoDB" id="9813518at2"/>
<keyword evidence="1" id="KW-0472">Membrane</keyword>
<dbReference type="PANTHER" id="PTHR43833:SF9">
    <property type="entry name" value="POTASSIUM CHANNEL PROTEIN YUGO-RELATED"/>
    <property type="match status" value="1"/>
</dbReference>
<protein>
    <submittedName>
        <fullName evidence="4">Potassium channel protein</fullName>
    </submittedName>
    <submittedName>
        <fullName evidence="3">Voltage-gated potassium channel</fullName>
    </submittedName>
</protein>
<evidence type="ECO:0000313" key="5">
    <source>
        <dbReference type="Proteomes" id="UP000238288"/>
    </source>
</evidence>
<dbReference type="InterPro" id="IPR013099">
    <property type="entry name" value="K_chnl_dom"/>
</dbReference>
<evidence type="ECO:0000256" key="1">
    <source>
        <dbReference type="SAM" id="Phobius"/>
    </source>
</evidence>
<accession>A0A2K4XDH2</accession>
<evidence type="ECO:0000313" key="6">
    <source>
        <dbReference type="Proteomes" id="UP000615003"/>
    </source>
</evidence>
<dbReference type="GeneID" id="93665032"/>
<name>A0A2K4XDH2_PSEVC</name>
<proteinExistence type="predicted"/>
<dbReference type="InterPro" id="IPR050721">
    <property type="entry name" value="Trk_Ktr_HKT_K-transport"/>
</dbReference>
<dbReference type="GO" id="GO:0034220">
    <property type="term" value="P:monoatomic ion transmembrane transport"/>
    <property type="evidence" value="ECO:0007669"/>
    <property type="project" value="UniProtKB-KW"/>
</dbReference>
<sequence>MPVIFKRLALLVRAHIDQLSWQAVALAILTHMLITWGLLYVANEQALTSFTTFFYYYTVTTSTVGYGDFSPTSELGRWVVALIQIPFGLALFGVLLGKTGQTVTYLIRRAMTGDKNFAHSNNHIIIFGWHDTRTKKMIDYILADTKRTDRRILLAVTEQMDHPFLTNENVDFARLTSFTDLEELERVAINRADKVIIDGQDDDQTFTTALRISRLVKKECHISAHFLDETKVDMLLEHCQNVECSSAKSAEILVRSMQDPGSSRVQEELLSTLHGDTQFSLAIPEGCSDMEFGTLFHHFKHDYDAILLGVAHNLSAQNMDLNPPLDYKVSEGDILHYIALERVLTSEVDWQSLAK</sequence>
<dbReference type="AlphaFoldDB" id="A0A2K4XDH2"/>
<keyword evidence="4" id="KW-0813">Transport</keyword>
<dbReference type="EMBL" id="AQGW01000013">
    <property type="protein sequence ID" value="MBE0381204.1"/>
    <property type="molecule type" value="Genomic_DNA"/>
</dbReference>
<dbReference type="Gene3D" id="1.10.287.70">
    <property type="match status" value="1"/>
</dbReference>
<dbReference type="Pfam" id="PF07885">
    <property type="entry name" value="Ion_trans_2"/>
    <property type="match status" value="1"/>
</dbReference>
<keyword evidence="1" id="KW-1133">Transmembrane helix</keyword>
<dbReference type="Gene3D" id="3.40.50.720">
    <property type="entry name" value="NAD(P)-binding Rossmann-like Domain"/>
    <property type="match status" value="1"/>
</dbReference>
<feature type="transmembrane region" description="Helical" evidence="1">
    <location>
        <begin position="20"/>
        <end position="41"/>
    </location>
</feature>
<dbReference type="Proteomes" id="UP000238288">
    <property type="component" value="Chromosome PCAR9a"/>
</dbReference>
<evidence type="ECO:0000259" key="2">
    <source>
        <dbReference type="Pfam" id="PF07885"/>
    </source>
</evidence>
<keyword evidence="6" id="KW-1185">Reference proteome</keyword>
<keyword evidence="1" id="KW-0812">Transmembrane</keyword>
<evidence type="ECO:0000313" key="4">
    <source>
        <dbReference type="EMBL" id="SOU42334.1"/>
    </source>
</evidence>
<feature type="domain" description="Potassium channel" evidence="2">
    <location>
        <begin position="29"/>
        <end position="104"/>
    </location>
</feature>
<feature type="transmembrane region" description="Helical" evidence="1">
    <location>
        <begin position="75"/>
        <end position="96"/>
    </location>
</feature>
<reference evidence="3 6" key="1">
    <citation type="submission" date="2015-06" db="EMBL/GenBank/DDBJ databases">
        <title>Genome sequence of Pseudoalteromonas carrageenovora.</title>
        <authorList>
            <person name="Xie B.-B."/>
            <person name="Rong J.-C."/>
            <person name="Qin Q.-L."/>
            <person name="Zhang Y.-Z."/>
        </authorList>
    </citation>
    <scope>NUCLEOTIDE SEQUENCE [LARGE SCALE GENOMIC DNA]</scope>
    <source>
        <strain evidence="3 6">IAM 12662</strain>
    </source>
</reference>
<dbReference type="RefSeq" id="WP_104643490.1">
    <property type="nucleotide sequence ID" value="NZ_AQGW01000013.1"/>
</dbReference>
<dbReference type="SUPFAM" id="SSF81324">
    <property type="entry name" value="Voltage-gated potassium channels"/>
    <property type="match status" value="1"/>
</dbReference>
<dbReference type="EMBL" id="LT965928">
    <property type="protein sequence ID" value="SOU42334.1"/>
    <property type="molecule type" value="Genomic_DNA"/>
</dbReference>
<dbReference type="Proteomes" id="UP000615003">
    <property type="component" value="Unassembled WGS sequence"/>
</dbReference>
<keyword evidence="4" id="KW-0406">Ion transport</keyword>
<reference evidence="4 5" key="2">
    <citation type="submission" date="2017-11" db="EMBL/GenBank/DDBJ databases">
        <authorList>
            <person name="Han C.G."/>
        </authorList>
    </citation>
    <scope>NUCLEOTIDE SEQUENCE [LARGE SCALE GENOMIC DNA]</scope>
    <source>
        <strain evidence="5">ATCC 43555</strain>
        <strain evidence="4">ATCC43555</strain>
    </source>
</reference>
<gene>
    <name evidence="3" type="primary">kch</name>
    <name evidence="4" type="ORF">PCAR9_A31541</name>
    <name evidence="3" type="ORF">PCARR_a2939</name>
</gene>
<evidence type="ECO:0000313" key="3">
    <source>
        <dbReference type="EMBL" id="MBE0381204.1"/>
    </source>
</evidence>
<dbReference type="PANTHER" id="PTHR43833">
    <property type="entry name" value="POTASSIUM CHANNEL PROTEIN 2-RELATED-RELATED"/>
    <property type="match status" value="1"/>
</dbReference>